<reference evidence="3 4" key="1">
    <citation type="submission" date="2016-10" db="EMBL/GenBank/DDBJ databases">
        <authorList>
            <person name="de Groot N.N."/>
        </authorList>
    </citation>
    <scope>NUCLEOTIDE SEQUENCE [LARGE SCALE GENOMIC DNA]</scope>
    <source>
        <strain evidence="3 4">MT12</strain>
    </source>
</reference>
<proteinExistence type="predicted"/>
<dbReference type="RefSeq" id="WP_092118108.1">
    <property type="nucleotide sequence ID" value="NZ_FNTH01000001.1"/>
</dbReference>
<name>A0A1H4YKU5_9BRAD</name>
<keyword evidence="2" id="KW-0812">Transmembrane</keyword>
<evidence type="ECO:0000256" key="2">
    <source>
        <dbReference type="SAM" id="Phobius"/>
    </source>
</evidence>
<feature type="transmembrane region" description="Helical" evidence="2">
    <location>
        <begin position="42"/>
        <end position="66"/>
    </location>
</feature>
<keyword evidence="2" id="KW-0472">Membrane</keyword>
<evidence type="ECO:0000256" key="1">
    <source>
        <dbReference type="SAM" id="MobiDB-lite"/>
    </source>
</evidence>
<gene>
    <name evidence="3" type="ORF">SAMN05444164_3999</name>
</gene>
<evidence type="ECO:0000313" key="4">
    <source>
        <dbReference type="Proteomes" id="UP000198992"/>
    </source>
</evidence>
<dbReference type="Proteomes" id="UP000198992">
    <property type="component" value="Unassembled WGS sequence"/>
</dbReference>
<keyword evidence="2" id="KW-1133">Transmembrane helix</keyword>
<feature type="compositionally biased region" description="Basic and acidic residues" evidence="1">
    <location>
        <begin position="77"/>
        <end position="102"/>
    </location>
</feature>
<evidence type="ECO:0000313" key="3">
    <source>
        <dbReference type="EMBL" id="SED18602.1"/>
    </source>
</evidence>
<protein>
    <submittedName>
        <fullName evidence="3">Uncharacterized protein</fullName>
    </submittedName>
</protein>
<dbReference type="AlphaFoldDB" id="A0A1H4YKU5"/>
<dbReference type="OrthoDB" id="7632567at2"/>
<sequence length="102" mass="11018">MQRLGRGQAAILVTLVLLLALTVVLAATGWNSAESVQMTSAGWLAMGFGIFFSLLIGCGLMALMFYSSRSGYDEAADPFRDPRENASDGPRRPTDRPDHTIP</sequence>
<organism evidence="3 4">
    <name type="scientific">Bradyrhizobium erythrophlei</name>
    <dbReference type="NCBI Taxonomy" id="1437360"/>
    <lineage>
        <taxon>Bacteria</taxon>
        <taxon>Pseudomonadati</taxon>
        <taxon>Pseudomonadota</taxon>
        <taxon>Alphaproteobacteria</taxon>
        <taxon>Hyphomicrobiales</taxon>
        <taxon>Nitrobacteraceae</taxon>
        <taxon>Bradyrhizobium</taxon>
    </lineage>
</organism>
<feature type="region of interest" description="Disordered" evidence="1">
    <location>
        <begin position="73"/>
        <end position="102"/>
    </location>
</feature>
<dbReference type="EMBL" id="FNTH01000001">
    <property type="protein sequence ID" value="SED18602.1"/>
    <property type="molecule type" value="Genomic_DNA"/>
</dbReference>
<accession>A0A1H4YKU5</accession>